<keyword evidence="2" id="KW-1133">Transmembrane helix</keyword>
<comment type="caution">
    <text evidence="3">The sequence shown here is derived from an EMBL/GenBank/DDBJ whole genome shotgun (WGS) entry which is preliminary data.</text>
</comment>
<reference evidence="3 4" key="1">
    <citation type="journal article" date="2024" name="BMC Genomics">
        <title>Genome assembly of redclaw crayfish (Cherax quadricarinatus) provides insights into its immune adaptation and hypoxia tolerance.</title>
        <authorList>
            <person name="Liu Z."/>
            <person name="Zheng J."/>
            <person name="Li H."/>
            <person name="Fang K."/>
            <person name="Wang S."/>
            <person name="He J."/>
            <person name="Zhou D."/>
            <person name="Weng S."/>
            <person name="Chi M."/>
            <person name="Gu Z."/>
            <person name="He J."/>
            <person name="Li F."/>
            <person name="Wang M."/>
        </authorList>
    </citation>
    <scope>NUCLEOTIDE SEQUENCE [LARGE SCALE GENOMIC DNA]</scope>
    <source>
        <strain evidence="3">ZL_2023a</strain>
    </source>
</reference>
<dbReference type="EMBL" id="JARKIK010000115">
    <property type="protein sequence ID" value="KAK8721203.1"/>
    <property type="molecule type" value="Genomic_DNA"/>
</dbReference>
<keyword evidence="2" id="KW-0812">Transmembrane</keyword>
<protein>
    <submittedName>
        <fullName evidence="3">Uncharacterized protein</fullName>
    </submittedName>
</protein>
<evidence type="ECO:0000256" key="2">
    <source>
        <dbReference type="SAM" id="Phobius"/>
    </source>
</evidence>
<evidence type="ECO:0000313" key="3">
    <source>
        <dbReference type="EMBL" id="KAK8721203.1"/>
    </source>
</evidence>
<sequence length="347" mass="39245">MAVKTCCLWMLAVGIILEILGCYYQLFDPWVRDLEKERDDLRRQVDQATDACQPMFSWVSTSAVVDVWRYVHDAPVQETSMDFDHQFDPRWLPIIGRIITTYECYLEIQNLKTLLEVTSCCHEGSSTPFMMSLCVLMLITMSAIGLIAEVNLWRRRTSDTVKMAMVGKPKTRKLNRRHGKNASKKNDQDQTGSIEPEITVEPEIPVEPEVLVEPDVPVEPKVPVEPEVPVGLAVPVELTVPVEPEGPPNPPEGGNSVSPPLCAKQWYTLLTVCPKGSYHKLMENKGLFVVELLQKYHVELELNMHEDTVKITSPDHREALQCNRAIISKLSTEKNLHKSWVGMAQDG</sequence>
<evidence type="ECO:0000256" key="1">
    <source>
        <dbReference type="SAM" id="MobiDB-lite"/>
    </source>
</evidence>
<feature type="region of interest" description="Disordered" evidence="1">
    <location>
        <begin position="171"/>
        <end position="194"/>
    </location>
</feature>
<feature type="transmembrane region" description="Helical" evidence="2">
    <location>
        <begin position="7"/>
        <end position="26"/>
    </location>
</feature>
<feature type="compositionally biased region" description="Basic residues" evidence="1">
    <location>
        <begin position="171"/>
        <end position="183"/>
    </location>
</feature>
<evidence type="ECO:0000313" key="4">
    <source>
        <dbReference type="Proteomes" id="UP001445076"/>
    </source>
</evidence>
<feature type="transmembrane region" description="Helical" evidence="2">
    <location>
        <begin position="129"/>
        <end position="153"/>
    </location>
</feature>
<name>A0AAW0VVZ6_CHEQU</name>
<proteinExistence type="predicted"/>
<organism evidence="3 4">
    <name type="scientific">Cherax quadricarinatus</name>
    <name type="common">Australian red claw crayfish</name>
    <dbReference type="NCBI Taxonomy" id="27406"/>
    <lineage>
        <taxon>Eukaryota</taxon>
        <taxon>Metazoa</taxon>
        <taxon>Ecdysozoa</taxon>
        <taxon>Arthropoda</taxon>
        <taxon>Crustacea</taxon>
        <taxon>Multicrustacea</taxon>
        <taxon>Malacostraca</taxon>
        <taxon>Eumalacostraca</taxon>
        <taxon>Eucarida</taxon>
        <taxon>Decapoda</taxon>
        <taxon>Pleocyemata</taxon>
        <taxon>Astacidea</taxon>
        <taxon>Parastacoidea</taxon>
        <taxon>Parastacidae</taxon>
        <taxon>Cherax</taxon>
    </lineage>
</organism>
<keyword evidence="4" id="KW-1185">Reference proteome</keyword>
<dbReference type="Proteomes" id="UP001445076">
    <property type="component" value="Unassembled WGS sequence"/>
</dbReference>
<gene>
    <name evidence="3" type="ORF">OTU49_012875</name>
</gene>
<dbReference type="AlphaFoldDB" id="A0AAW0VVZ6"/>
<accession>A0AAW0VVZ6</accession>
<keyword evidence="2" id="KW-0472">Membrane</keyword>